<dbReference type="AlphaFoldDB" id="A0A1W2FRY5"/>
<protein>
    <submittedName>
        <fullName evidence="2">SnoaL-like domain-containing protein</fullName>
    </submittedName>
</protein>
<keyword evidence="3" id="KW-1185">Reference proteome</keyword>
<organism evidence="2 3">
    <name type="scientific">Lentzea albidocapillata</name>
    <dbReference type="NCBI Taxonomy" id="40571"/>
    <lineage>
        <taxon>Bacteria</taxon>
        <taxon>Bacillati</taxon>
        <taxon>Actinomycetota</taxon>
        <taxon>Actinomycetes</taxon>
        <taxon>Pseudonocardiales</taxon>
        <taxon>Pseudonocardiaceae</taxon>
        <taxon>Lentzea</taxon>
    </lineage>
</organism>
<evidence type="ECO:0000259" key="1">
    <source>
        <dbReference type="Pfam" id="PF12680"/>
    </source>
</evidence>
<gene>
    <name evidence="2" type="ORF">SAMN05660733_07795</name>
</gene>
<dbReference type="Gene3D" id="3.10.450.50">
    <property type="match status" value="1"/>
</dbReference>
<evidence type="ECO:0000313" key="2">
    <source>
        <dbReference type="EMBL" id="SMD24680.1"/>
    </source>
</evidence>
<dbReference type="eggNOG" id="COG4319">
    <property type="taxonomic scope" value="Bacteria"/>
</dbReference>
<name>A0A1W2FRY5_9PSEU</name>
<evidence type="ECO:0000313" key="3">
    <source>
        <dbReference type="Proteomes" id="UP000192840"/>
    </source>
</evidence>
<accession>A0A1W2FRY5</accession>
<dbReference type="STRING" id="40571.SAMN05660733_07795"/>
<dbReference type="InterPro" id="IPR037401">
    <property type="entry name" value="SnoaL-like"/>
</dbReference>
<reference evidence="3" key="1">
    <citation type="submission" date="2017-04" db="EMBL/GenBank/DDBJ databases">
        <authorList>
            <person name="Varghese N."/>
            <person name="Submissions S."/>
        </authorList>
    </citation>
    <scope>NUCLEOTIDE SEQUENCE [LARGE SCALE GENOMIC DNA]</scope>
    <source>
        <strain evidence="3">DSM 44073</strain>
    </source>
</reference>
<sequence length="280" mass="30113">MIGLLSCIGFDGLQTCVDALGNICIKALLRLVGWVRQGNNEPTMMEEPVSSVRNRLIAATAVLGLGSVLTGCGNDDPVNDVVPGTADTTTTTTKPDQPQYFANTDHVGKKVTIAAPVENDLTDESVILDAAPYGDDSLLVLFKDNQPEFTEGQTMTVTGTVRQFSYDDYAERYGLGEAARRAGRLQADLDRNYADDVVTLSAEGVHHGHEAIRSLAAILRSYLPDGAYSYRSLLVHGEVGMLQWAGRCTAGSTSIHDGVDTYVVKNGRIAAQTTHYSARE</sequence>
<dbReference type="InterPro" id="IPR032710">
    <property type="entry name" value="NTF2-like_dom_sf"/>
</dbReference>
<dbReference type="Pfam" id="PF12680">
    <property type="entry name" value="SnoaL_2"/>
    <property type="match status" value="1"/>
</dbReference>
<dbReference type="Proteomes" id="UP000192840">
    <property type="component" value="Unassembled WGS sequence"/>
</dbReference>
<dbReference type="SUPFAM" id="SSF54427">
    <property type="entry name" value="NTF2-like"/>
    <property type="match status" value="1"/>
</dbReference>
<dbReference type="OrthoDB" id="3699104at2"/>
<dbReference type="RefSeq" id="WP_144065754.1">
    <property type="nucleotide sequence ID" value="NZ_FWYC01000022.1"/>
</dbReference>
<proteinExistence type="predicted"/>
<feature type="domain" description="SnoaL-like" evidence="1">
    <location>
        <begin position="187"/>
        <end position="271"/>
    </location>
</feature>
<dbReference type="EMBL" id="FWYC01000022">
    <property type="protein sequence ID" value="SMD24680.1"/>
    <property type="molecule type" value="Genomic_DNA"/>
</dbReference>